<dbReference type="Proteomes" id="UP001058074">
    <property type="component" value="Unassembled WGS sequence"/>
</dbReference>
<accession>A0ACB5RB20</accession>
<sequence length="57" mass="6607">MSQEDALNQINHTLEEMAENMKPKPKKNNKAALLGWVVIGIMTMYLLDITYKFFVSF</sequence>
<gene>
    <name evidence="1" type="ORF">rsdtw13_14660</name>
</gene>
<comment type="caution">
    <text evidence="1">The sequence shown here is derived from an EMBL/GenBank/DDBJ whole genome shotgun (WGS) entry which is preliminary data.</text>
</comment>
<evidence type="ECO:0000313" key="2">
    <source>
        <dbReference type="Proteomes" id="UP001058074"/>
    </source>
</evidence>
<reference evidence="1" key="1">
    <citation type="journal article" date="2025" name="Int. J. Syst. Evol. Microbiol.">
        <title>Inconstantimicrobium mannanitabidum sp. nov., a novel member of the family Clostridiaceae isolated from anoxic soil under the treatment of reductive soil disinfestation.</title>
        <authorList>
            <person name="Ueki A."/>
            <person name="Tonouchi A."/>
            <person name="Honma S."/>
            <person name="Kaku N."/>
            <person name="Ueki K."/>
        </authorList>
    </citation>
    <scope>NUCLEOTIDE SEQUENCE</scope>
    <source>
        <strain evidence="1">TW13</strain>
    </source>
</reference>
<organism evidence="1 2">
    <name type="scientific">Inconstantimicrobium mannanitabidum</name>
    <dbReference type="NCBI Taxonomy" id="1604901"/>
    <lineage>
        <taxon>Bacteria</taxon>
        <taxon>Bacillati</taxon>
        <taxon>Bacillota</taxon>
        <taxon>Clostridia</taxon>
        <taxon>Eubacteriales</taxon>
        <taxon>Clostridiaceae</taxon>
        <taxon>Inconstantimicrobium</taxon>
    </lineage>
</organism>
<name>A0ACB5RB20_9CLOT</name>
<protein>
    <submittedName>
        <fullName evidence="1">Uncharacterized protein</fullName>
    </submittedName>
</protein>
<evidence type="ECO:0000313" key="1">
    <source>
        <dbReference type="EMBL" id="GKX66208.1"/>
    </source>
</evidence>
<dbReference type="EMBL" id="BROD01000001">
    <property type="protein sequence ID" value="GKX66208.1"/>
    <property type="molecule type" value="Genomic_DNA"/>
</dbReference>
<keyword evidence="2" id="KW-1185">Reference proteome</keyword>
<proteinExistence type="predicted"/>